<dbReference type="PANTHER" id="PTHR33121">
    <property type="entry name" value="CYCLIC DI-GMP PHOSPHODIESTERASE PDEF"/>
    <property type="match status" value="1"/>
</dbReference>
<dbReference type="GO" id="GO:0071111">
    <property type="term" value="F:cyclic-guanylate-specific phosphodiesterase activity"/>
    <property type="evidence" value="ECO:0007669"/>
    <property type="project" value="InterPro"/>
</dbReference>
<dbReference type="InterPro" id="IPR001633">
    <property type="entry name" value="EAL_dom"/>
</dbReference>
<dbReference type="Gene3D" id="3.20.20.450">
    <property type="entry name" value="EAL domain"/>
    <property type="match status" value="1"/>
</dbReference>
<reference evidence="3 4" key="1">
    <citation type="submission" date="2018-08" db="EMBL/GenBank/DDBJ databases">
        <title>Sequencing the genomes of 1000 actinobacteria strains.</title>
        <authorList>
            <person name="Klenk H.-P."/>
        </authorList>
    </citation>
    <scope>NUCLEOTIDE SEQUENCE [LARGE SCALE GENOMIC DNA]</scope>
    <source>
        <strain evidence="3 4">DSM 44099</strain>
    </source>
</reference>
<dbReference type="PROSITE" id="PS50883">
    <property type="entry name" value="EAL"/>
    <property type="match status" value="1"/>
</dbReference>
<keyword evidence="4" id="KW-1185">Reference proteome</keyword>
<dbReference type="RefSeq" id="WP_116067573.1">
    <property type="nucleotide sequence ID" value="NZ_BONB01000013.1"/>
</dbReference>
<comment type="caution">
    <text evidence="3">The sequence shown here is derived from an EMBL/GenBank/DDBJ whole genome shotgun (WGS) entry which is preliminary data.</text>
</comment>
<dbReference type="Pfam" id="PF00563">
    <property type="entry name" value="EAL"/>
    <property type="match status" value="1"/>
</dbReference>
<feature type="region of interest" description="Disordered" evidence="1">
    <location>
        <begin position="1"/>
        <end position="29"/>
    </location>
</feature>
<accession>A0A3D9ZF96</accession>
<dbReference type="PANTHER" id="PTHR33121:SF79">
    <property type="entry name" value="CYCLIC DI-GMP PHOSPHODIESTERASE PDED-RELATED"/>
    <property type="match status" value="1"/>
</dbReference>
<dbReference type="OrthoDB" id="23692at2"/>
<name>A0A3D9ZF96_9ACTN</name>
<dbReference type="SMART" id="SM00052">
    <property type="entry name" value="EAL"/>
    <property type="match status" value="1"/>
</dbReference>
<evidence type="ECO:0000313" key="3">
    <source>
        <dbReference type="EMBL" id="REF95971.1"/>
    </source>
</evidence>
<evidence type="ECO:0000259" key="2">
    <source>
        <dbReference type="PROSITE" id="PS50883"/>
    </source>
</evidence>
<dbReference type="AlphaFoldDB" id="A0A3D9ZF96"/>
<dbReference type="EMBL" id="QUMQ01000001">
    <property type="protein sequence ID" value="REF95971.1"/>
    <property type="molecule type" value="Genomic_DNA"/>
</dbReference>
<evidence type="ECO:0000256" key="1">
    <source>
        <dbReference type="SAM" id="MobiDB-lite"/>
    </source>
</evidence>
<dbReference type="SUPFAM" id="SSF141868">
    <property type="entry name" value="EAL domain-like"/>
    <property type="match status" value="1"/>
</dbReference>
<dbReference type="InterPro" id="IPR035919">
    <property type="entry name" value="EAL_sf"/>
</dbReference>
<evidence type="ECO:0000313" key="4">
    <source>
        <dbReference type="Proteomes" id="UP000256913"/>
    </source>
</evidence>
<organism evidence="3 4">
    <name type="scientific">Asanoa ferruginea</name>
    <dbReference type="NCBI Taxonomy" id="53367"/>
    <lineage>
        <taxon>Bacteria</taxon>
        <taxon>Bacillati</taxon>
        <taxon>Actinomycetota</taxon>
        <taxon>Actinomycetes</taxon>
        <taxon>Micromonosporales</taxon>
        <taxon>Micromonosporaceae</taxon>
        <taxon>Asanoa</taxon>
    </lineage>
</organism>
<gene>
    <name evidence="3" type="ORF">DFJ67_1936</name>
</gene>
<dbReference type="CDD" id="cd01948">
    <property type="entry name" value="EAL"/>
    <property type="match status" value="1"/>
</dbReference>
<protein>
    <submittedName>
        <fullName evidence="3">EAL domain-containing protein (Putative c-di-GMP-specific phosphodiesterase class I)</fullName>
    </submittedName>
</protein>
<dbReference type="Proteomes" id="UP000256913">
    <property type="component" value="Unassembled WGS sequence"/>
</dbReference>
<feature type="domain" description="EAL" evidence="2">
    <location>
        <begin position="27"/>
        <end position="282"/>
    </location>
</feature>
<sequence length="284" mass="30799">MTSHPAALPISSGVDRVPAPPEHAVHTRDGAHSVAAAVANDELRLRYQPIVRIKDRAVVAVEALVRWQHPTLGLLTPDRFFHAAHQSGHMPLLDQWVLQHACEDMIELRGSLKGAAPIRVNVNISVPTLTTDLTELVTTTLKRTGLPARRLRLELNEGADLDTLTRAGPHLETLTHSGIEVALDDMGAGATDLRYLSHLAPRDIKIDKLFVAGMLISPRDHAIVTLLTDLARRLRLRVAAEGVETAEQLAALARIGVSYAQGYHLAPPLTLTDLTSTLSKGHSS</sequence>
<proteinExistence type="predicted"/>
<dbReference type="InterPro" id="IPR050706">
    <property type="entry name" value="Cyclic-di-GMP_PDE-like"/>
</dbReference>